<dbReference type="PANTHER" id="PTHR46293:SF11">
    <property type="entry name" value="E3 UBIQUITIN PROTEIN LIGASE DRIP1-LIKE"/>
    <property type="match status" value="1"/>
</dbReference>
<dbReference type="Proteomes" id="UP000823775">
    <property type="component" value="Unassembled WGS sequence"/>
</dbReference>
<comment type="caution">
    <text evidence="2">The sequence shown here is derived from an EMBL/GenBank/DDBJ whole genome shotgun (WGS) entry which is preliminary data.</text>
</comment>
<gene>
    <name evidence="2" type="primary">PCGF5_1</name>
    <name evidence="2" type="ORF">HAX54_011693</name>
</gene>
<dbReference type="PANTHER" id="PTHR46293">
    <property type="entry name" value="E3 UBIQUITIN PROTEIN LIGASE DRIP1"/>
    <property type="match status" value="1"/>
</dbReference>
<evidence type="ECO:0000313" key="2">
    <source>
        <dbReference type="EMBL" id="MCD7451385.1"/>
    </source>
</evidence>
<reference evidence="2 3" key="1">
    <citation type="journal article" date="2021" name="BMC Genomics">
        <title>Datura genome reveals duplications of psychoactive alkaloid biosynthetic genes and high mutation rate following tissue culture.</title>
        <authorList>
            <person name="Rajewski A."/>
            <person name="Carter-House D."/>
            <person name="Stajich J."/>
            <person name="Litt A."/>
        </authorList>
    </citation>
    <scope>NUCLEOTIDE SEQUENCE [LARGE SCALE GENOMIC DNA]</scope>
    <source>
        <strain evidence="2">AR-01</strain>
    </source>
</reference>
<evidence type="ECO:0000256" key="1">
    <source>
        <dbReference type="SAM" id="MobiDB-lite"/>
    </source>
</evidence>
<name>A0ABS8RZI1_DATST</name>
<proteinExistence type="predicted"/>
<evidence type="ECO:0000313" key="3">
    <source>
        <dbReference type="Proteomes" id="UP000823775"/>
    </source>
</evidence>
<dbReference type="InterPro" id="IPR044807">
    <property type="entry name" value="DRIP1-like"/>
</dbReference>
<dbReference type="EMBL" id="JACEIK010000167">
    <property type="protein sequence ID" value="MCD7451385.1"/>
    <property type="molecule type" value="Genomic_DNA"/>
</dbReference>
<feature type="non-terminal residue" evidence="2">
    <location>
        <position position="1"/>
    </location>
</feature>
<protein>
    <submittedName>
        <fullName evidence="2">Polycomb group RING finger protein 5</fullName>
    </submittedName>
</protein>
<feature type="compositionally biased region" description="Pro residues" evidence="1">
    <location>
        <begin position="84"/>
        <end position="93"/>
    </location>
</feature>
<organism evidence="2 3">
    <name type="scientific">Datura stramonium</name>
    <name type="common">Jimsonweed</name>
    <name type="synonym">Common thornapple</name>
    <dbReference type="NCBI Taxonomy" id="4076"/>
    <lineage>
        <taxon>Eukaryota</taxon>
        <taxon>Viridiplantae</taxon>
        <taxon>Streptophyta</taxon>
        <taxon>Embryophyta</taxon>
        <taxon>Tracheophyta</taxon>
        <taxon>Spermatophyta</taxon>
        <taxon>Magnoliopsida</taxon>
        <taxon>eudicotyledons</taxon>
        <taxon>Gunneridae</taxon>
        <taxon>Pentapetalae</taxon>
        <taxon>asterids</taxon>
        <taxon>lamiids</taxon>
        <taxon>Solanales</taxon>
        <taxon>Solanaceae</taxon>
        <taxon>Solanoideae</taxon>
        <taxon>Datureae</taxon>
        <taxon>Datura</taxon>
    </lineage>
</organism>
<keyword evidence="3" id="KW-1185">Reference proteome</keyword>
<accession>A0ABS8RZI1</accession>
<sequence>DANKPVSYIKKYLAKKLNLQSEDEVEVRMLGMPICPDLPLQHLADLWLHIASSSNSTTEKIVKAEDSAEEFGRRGRKKKETNNIPPPPPPPPLAASGDGGSNNNNNNNNVAQGGVTDHHQEAATTISRGSRVHPIWFTLLASDNQDANKPASYIKKYLAKKLSLQNEDEMEVRMLGMQIRPALPLQHLADMWLHVASSSNSTTDKIVKAGDSTEEFVIVFKYSRCQN</sequence>
<feature type="compositionally biased region" description="Basic and acidic residues" evidence="1">
    <location>
        <begin position="60"/>
        <end position="73"/>
    </location>
</feature>
<feature type="region of interest" description="Disordered" evidence="1">
    <location>
        <begin position="57"/>
        <end position="114"/>
    </location>
</feature>